<keyword evidence="6" id="KW-0539">Nucleus</keyword>
<dbReference type="GO" id="GO:0006351">
    <property type="term" value="P:DNA-templated transcription"/>
    <property type="evidence" value="ECO:0007669"/>
    <property type="project" value="InterPro"/>
</dbReference>
<dbReference type="InterPro" id="IPR001138">
    <property type="entry name" value="Zn2Cys6_DnaBD"/>
</dbReference>
<evidence type="ECO:0000259" key="8">
    <source>
        <dbReference type="PROSITE" id="PS50048"/>
    </source>
</evidence>
<accession>A0AA40E2W5</accession>
<dbReference type="GO" id="GO:0005634">
    <property type="term" value="C:nucleus"/>
    <property type="evidence" value="ECO:0007669"/>
    <property type="project" value="UniProtKB-SubCell"/>
</dbReference>
<sequence length="636" mass="68467">MDIALNFFPTASNMPDPASQSACQVRNGSGSTSDGDNQADTSSNAKRLACNPCRERKVRCDRRQPQCGRCAKMEASCHYSSPSKHAMSKSDLSRMLIALHGRLENAEAQLAMSNAQVGMHQFAGPWPDSAFMTSASGPVLLPSPQSTPSSHVTPIMGMPRPTDWSHRLPNETSDVQFGGLDMSTPADFNAIMNSGGGAGIDPMLEELSNSLYSEDDAGDMTSKLSLALFPKLLPRRHPHPQPHAVSKRAGPGGAQSIQAQALSYAVATLGALVTREHSYALETCYNHARNLLDRCERQDNGSVLTNINTLQACALLCLYELKKPNFTRAWMTLGRAIRLAKIMCLDRADEDSDPADGTNHRKLFLLPPAAPDPAGMEERRRTFWLLYILDGCAVLRSRTPSAFENQQPMVPLPSPGDLEDFTPTETPLLHQLLSPCTPPPTLSPLAATTVAMALHHLSTRHPSPPAFWTTYYTTPPLLSHLRPAILAAPGPLSLALRVHLSAVELTLHQTALAALPPSSVPAAEAAARVHAAARDILEAARDAQRPAGRDAEVWGQLGVVAGWGLAMGVRGFLGLMERDKSEACGYVKAVRVLCGVLGEVVGDVEGVMPGFLDGVEGRVREVERPAKRRYTSSSLG</sequence>
<dbReference type="GO" id="GO:0003677">
    <property type="term" value="F:DNA binding"/>
    <property type="evidence" value="ECO:0007669"/>
    <property type="project" value="InterPro"/>
</dbReference>
<dbReference type="Pfam" id="PF00172">
    <property type="entry name" value="Zn_clus"/>
    <property type="match status" value="1"/>
</dbReference>
<keyword evidence="3" id="KW-0805">Transcription regulation</keyword>
<feature type="compositionally biased region" description="Polar residues" evidence="7">
    <location>
        <begin position="9"/>
        <end position="43"/>
    </location>
</feature>
<evidence type="ECO:0000256" key="1">
    <source>
        <dbReference type="ARBA" id="ARBA00004123"/>
    </source>
</evidence>
<dbReference type="GO" id="GO:0008270">
    <property type="term" value="F:zinc ion binding"/>
    <property type="evidence" value="ECO:0007669"/>
    <property type="project" value="InterPro"/>
</dbReference>
<dbReference type="SMART" id="SM00066">
    <property type="entry name" value="GAL4"/>
    <property type="match status" value="1"/>
</dbReference>
<dbReference type="AlphaFoldDB" id="A0AA40E2W5"/>
<dbReference type="PANTHER" id="PTHR47338">
    <property type="entry name" value="ZN(II)2CYS6 TRANSCRIPTION FACTOR (EUROFUNG)-RELATED"/>
    <property type="match status" value="1"/>
</dbReference>
<keyword evidence="5" id="KW-0804">Transcription</keyword>
<gene>
    <name evidence="9" type="ORF">B0H67DRAFT_551427</name>
</gene>
<keyword evidence="2" id="KW-0479">Metal-binding</keyword>
<evidence type="ECO:0000256" key="5">
    <source>
        <dbReference type="ARBA" id="ARBA00023163"/>
    </source>
</evidence>
<dbReference type="InterPro" id="IPR007219">
    <property type="entry name" value="XnlR_reg_dom"/>
</dbReference>
<dbReference type="Proteomes" id="UP001172102">
    <property type="component" value="Unassembled WGS sequence"/>
</dbReference>
<protein>
    <recommendedName>
        <fullName evidence="8">Zn(2)-C6 fungal-type domain-containing protein</fullName>
    </recommendedName>
</protein>
<dbReference type="PANTHER" id="PTHR47338:SF27">
    <property type="entry name" value="ZN(II)2CYS6 TRANSCRIPTION FACTOR (EUROFUNG)"/>
    <property type="match status" value="1"/>
</dbReference>
<dbReference type="GO" id="GO:0000981">
    <property type="term" value="F:DNA-binding transcription factor activity, RNA polymerase II-specific"/>
    <property type="evidence" value="ECO:0007669"/>
    <property type="project" value="InterPro"/>
</dbReference>
<dbReference type="Gene3D" id="4.10.240.10">
    <property type="entry name" value="Zn(2)-C6 fungal-type DNA-binding domain"/>
    <property type="match status" value="1"/>
</dbReference>
<evidence type="ECO:0000256" key="6">
    <source>
        <dbReference type="ARBA" id="ARBA00023242"/>
    </source>
</evidence>
<dbReference type="EMBL" id="JAUKUA010000002">
    <property type="protein sequence ID" value="KAK0726004.1"/>
    <property type="molecule type" value="Genomic_DNA"/>
</dbReference>
<evidence type="ECO:0000313" key="10">
    <source>
        <dbReference type="Proteomes" id="UP001172102"/>
    </source>
</evidence>
<evidence type="ECO:0000256" key="2">
    <source>
        <dbReference type="ARBA" id="ARBA00022723"/>
    </source>
</evidence>
<dbReference type="InterPro" id="IPR036864">
    <property type="entry name" value="Zn2-C6_fun-type_DNA-bd_sf"/>
</dbReference>
<dbReference type="PROSITE" id="PS50048">
    <property type="entry name" value="ZN2_CY6_FUNGAL_2"/>
    <property type="match status" value="1"/>
</dbReference>
<dbReference type="Pfam" id="PF04082">
    <property type="entry name" value="Fungal_trans"/>
    <property type="match status" value="1"/>
</dbReference>
<evidence type="ECO:0000256" key="7">
    <source>
        <dbReference type="SAM" id="MobiDB-lite"/>
    </source>
</evidence>
<keyword evidence="4" id="KW-0843">Virulence</keyword>
<dbReference type="PROSITE" id="PS00463">
    <property type="entry name" value="ZN2_CY6_FUNGAL_1"/>
    <property type="match status" value="1"/>
</dbReference>
<evidence type="ECO:0000313" key="9">
    <source>
        <dbReference type="EMBL" id="KAK0726004.1"/>
    </source>
</evidence>
<keyword evidence="10" id="KW-1185">Reference proteome</keyword>
<evidence type="ECO:0000256" key="3">
    <source>
        <dbReference type="ARBA" id="ARBA00023015"/>
    </source>
</evidence>
<comment type="subcellular location">
    <subcellularLocation>
        <location evidence="1">Nucleus</location>
    </subcellularLocation>
</comment>
<reference evidence="9" key="1">
    <citation type="submission" date="2023-06" db="EMBL/GenBank/DDBJ databases">
        <title>Genome-scale phylogeny and comparative genomics of the fungal order Sordariales.</title>
        <authorList>
            <consortium name="Lawrence Berkeley National Laboratory"/>
            <person name="Hensen N."/>
            <person name="Bonometti L."/>
            <person name="Westerberg I."/>
            <person name="Brannstrom I.O."/>
            <person name="Guillou S."/>
            <person name="Cros-Aarteil S."/>
            <person name="Calhoun S."/>
            <person name="Haridas S."/>
            <person name="Kuo A."/>
            <person name="Mondo S."/>
            <person name="Pangilinan J."/>
            <person name="Riley R."/>
            <person name="Labutti K."/>
            <person name="Andreopoulos B."/>
            <person name="Lipzen A."/>
            <person name="Chen C."/>
            <person name="Yanf M."/>
            <person name="Daum C."/>
            <person name="Ng V."/>
            <person name="Clum A."/>
            <person name="Steindorff A."/>
            <person name="Ohm R."/>
            <person name="Martin F."/>
            <person name="Silar P."/>
            <person name="Natvig D."/>
            <person name="Lalanne C."/>
            <person name="Gautier V."/>
            <person name="Ament-Velasquez S.L."/>
            <person name="Kruys A."/>
            <person name="Hutchinson M.I."/>
            <person name="Powell A.J."/>
            <person name="Barry K."/>
            <person name="Miller A.N."/>
            <person name="Grigoriev I.V."/>
            <person name="Debuchy R."/>
            <person name="Gladieux P."/>
            <person name="Thoren M.H."/>
            <person name="Johannesson H."/>
        </authorList>
    </citation>
    <scope>NUCLEOTIDE SEQUENCE</scope>
    <source>
        <strain evidence="9">SMH4607-1</strain>
    </source>
</reference>
<comment type="caution">
    <text evidence="9">The sequence shown here is derived from an EMBL/GenBank/DDBJ whole genome shotgun (WGS) entry which is preliminary data.</text>
</comment>
<feature type="region of interest" description="Disordered" evidence="7">
    <location>
        <begin position="1"/>
        <end position="43"/>
    </location>
</feature>
<dbReference type="CDD" id="cd12148">
    <property type="entry name" value="fungal_TF_MHR"/>
    <property type="match status" value="1"/>
</dbReference>
<dbReference type="SUPFAM" id="SSF57701">
    <property type="entry name" value="Zn2/Cys6 DNA-binding domain"/>
    <property type="match status" value="1"/>
</dbReference>
<proteinExistence type="predicted"/>
<name>A0AA40E2W5_9PEZI</name>
<organism evidence="9 10">
    <name type="scientific">Lasiosphaeris hirsuta</name>
    <dbReference type="NCBI Taxonomy" id="260670"/>
    <lineage>
        <taxon>Eukaryota</taxon>
        <taxon>Fungi</taxon>
        <taxon>Dikarya</taxon>
        <taxon>Ascomycota</taxon>
        <taxon>Pezizomycotina</taxon>
        <taxon>Sordariomycetes</taxon>
        <taxon>Sordariomycetidae</taxon>
        <taxon>Sordariales</taxon>
        <taxon>Lasiosphaeriaceae</taxon>
        <taxon>Lasiosphaeris</taxon>
    </lineage>
</organism>
<dbReference type="SMART" id="SM00906">
    <property type="entry name" value="Fungal_trans"/>
    <property type="match status" value="1"/>
</dbReference>
<dbReference type="InterPro" id="IPR050815">
    <property type="entry name" value="TF_fung"/>
</dbReference>
<evidence type="ECO:0000256" key="4">
    <source>
        <dbReference type="ARBA" id="ARBA00023026"/>
    </source>
</evidence>
<feature type="domain" description="Zn(2)-C6 fungal-type" evidence="8">
    <location>
        <begin position="49"/>
        <end position="79"/>
    </location>
</feature>
<dbReference type="CDD" id="cd00067">
    <property type="entry name" value="GAL4"/>
    <property type="match status" value="1"/>
</dbReference>